<accession>A0A9X1B783</accession>
<dbReference type="RefSeq" id="WP_200251527.1">
    <property type="nucleotide sequence ID" value="NZ_JAXUFI010000108.1"/>
</dbReference>
<feature type="transmembrane region" description="Helical" evidence="2">
    <location>
        <begin position="6"/>
        <end position="27"/>
    </location>
</feature>
<dbReference type="AlphaFoldDB" id="A0A9X1B783"/>
<organism evidence="3 4">
    <name type="scientific">Lamprobacter modestohalophilus</name>
    <dbReference type="NCBI Taxonomy" id="1064514"/>
    <lineage>
        <taxon>Bacteria</taxon>
        <taxon>Pseudomonadati</taxon>
        <taxon>Pseudomonadota</taxon>
        <taxon>Gammaproteobacteria</taxon>
        <taxon>Chromatiales</taxon>
        <taxon>Chromatiaceae</taxon>
        <taxon>Lamprobacter</taxon>
    </lineage>
</organism>
<evidence type="ECO:0000256" key="2">
    <source>
        <dbReference type="SAM" id="Phobius"/>
    </source>
</evidence>
<proteinExistence type="predicted"/>
<evidence type="ECO:0000313" key="4">
    <source>
        <dbReference type="Proteomes" id="UP001138768"/>
    </source>
</evidence>
<comment type="caution">
    <text evidence="3">The sequence shown here is derived from an EMBL/GenBank/DDBJ whole genome shotgun (WGS) entry which is preliminary data.</text>
</comment>
<keyword evidence="4" id="KW-1185">Reference proteome</keyword>
<keyword evidence="2" id="KW-1133">Transmembrane helix</keyword>
<keyword evidence="2" id="KW-0472">Membrane</keyword>
<feature type="region of interest" description="Disordered" evidence="1">
    <location>
        <begin position="87"/>
        <end position="111"/>
    </location>
</feature>
<feature type="compositionally biased region" description="Polar residues" evidence="1">
    <location>
        <begin position="87"/>
        <end position="101"/>
    </location>
</feature>
<evidence type="ECO:0000313" key="3">
    <source>
        <dbReference type="EMBL" id="MBK1621631.1"/>
    </source>
</evidence>
<name>A0A9X1B783_9GAMM</name>
<protein>
    <submittedName>
        <fullName evidence="3">Uncharacterized protein</fullName>
    </submittedName>
</protein>
<sequence length="111" mass="12185">MEKTKYWLLMMMAAASLVLVVANIIILNGNRNLQVQVSERNLYIQQSLQLEGIYQPLLKTLAELSVQHNDVALRELLASQGIGVQVNAPTSSASGPGNVSQPIIDEEETRP</sequence>
<gene>
    <name evidence="3" type="ORF">CKO42_25200</name>
</gene>
<dbReference type="Proteomes" id="UP001138768">
    <property type="component" value="Unassembled WGS sequence"/>
</dbReference>
<evidence type="ECO:0000256" key="1">
    <source>
        <dbReference type="SAM" id="MobiDB-lite"/>
    </source>
</evidence>
<keyword evidence="2" id="KW-0812">Transmembrane</keyword>
<reference evidence="3 4" key="1">
    <citation type="journal article" date="2020" name="Microorganisms">
        <title>Osmotic Adaptation and Compatible Solute Biosynthesis of Phototrophic Bacteria as Revealed from Genome Analyses.</title>
        <authorList>
            <person name="Imhoff J.F."/>
            <person name="Rahn T."/>
            <person name="Kunzel S."/>
            <person name="Keller A."/>
            <person name="Neulinger S.C."/>
        </authorList>
    </citation>
    <scope>NUCLEOTIDE SEQUENCE [LARGE SCALE GENOMIC DNA]</scope>
    <source>
        <strain evidence="3 4">DSM 25653</strain>
    </source>
</reference>
<dbReference type="EMBL" id="NRRY01000093">
    <property type="protein sequence ID" value="MBK1621631.1"/>
    <property type="molecule type" value="Genomic_DNA"/>
</dbReference>